<sequence length="225" mass="25876">MKSQIENCIFKYKCEALWEALERTEADTIRFCPECERNVYACHNDWDLAEHIRAGHCIALFRDDGAELALGEPASAYPAYRTPAEPPQLSEALLANYRKADYVFRYGQYSTKMKIGKKCDDLAYMMADFQATTAVFITPYNPHGELLGQEENLERYERFVDEIKMIGNSFFYGYGGDPDNEWPPEKSLLIFNLSRREANAIAKKYEQNAFVFVDQQAIPELVVTT</sequence>
<proteinExistence type="predicted"/>
<dbReference type="OrthoDB" id="6400497at2"/>
<gene>
    <name evidence="1" type="ORF">IDAT_02040</name>
</gene>
<evidence type="ECO:0000313" key="1">
    <source>
        <dbReference type="EMBL" id="KFZ29895.1"/>
    </source>
</evidence>
<dbReference type="RefSeq" id="WP_034729805.1">
    <property type="nucleotide sequence ID" value="NZ_JPIN01000001.1"/>
</dbReference>
<accession>A0A094IQF2</accession>
<organism evidence="1 2">
    <name type="scientific">Pseudidiomarina atlantica</name>
    <dbReference type="NCBI Taxonomy" id="1517416"/>
    <lineage>
        <taxon>Bacteria</taxon>
        <taxon>Pseudomonadati</taxon>
        <taxon>Pseudomonadota</taxon>
        <taxon>Gammaproteobacteria</taxon>
        <taxon>Alteromonadales</taxon>
        <taxon>Idiomarinaceae</taxon>
        <taxon>Pseudidiomarina</taxon>
    </lineage>
</organism>
<evidence type="ECO:0008006" key="3">
    <source>
        <dbReference type="Google" id="ProtNLM"/>
    </source>
</evidence>
<dbReference type="eggNOG" id="ENOG5032ZRX">
    <property type="taxonomic scope" value="Bacteria"/>
</dbReference>
<name>A0A094IQF2_9GAMM</name>
<comment type="caution">
    <text evidence="1">The sequence shown here is derived from an EMBL/GenBank/DDBJ whole genome shotgun (WGS) entry which is preliminary data.</text>
</comment>
<protein>
    <recommendedName>
        <fullName evidence="3">DUF3293 domain-containing protein</fullName>
    </recommendedName>
</protein>
<dbReference type="Proteomes" id="UP000053718">
    <property type="component" value="Unassembled WGS sequence"/>
</dbReference>
<dbReference type="EMBL" id="JPIN01000001">
    <property type="protein sequence ID" value="KFZ29895.1"/>
    <property type="molecule type" value="Genomic_DNA"/>
</dbReference>
<evidence type="ECO:0000313" key="2">
    <source>
        <dbReference type="Proteomes" id="UP000053718"/>
    </source>
</evidence>
<reference evidence="1 2" key="1">
    <citation type="submission" date="2014-06" db="EMBL/GenBank/DDBJ databases">
        <title>Draft genome sequence of Idiomarina sp. MCCC 1A10513.</title>
        <authorList>
            <person name="Du J."/>
            <person name="Lai Q."/>
            <person name="Shao Z."/>
        </authorList>
    </citation>
    <scope>NUCLEOTIDE SEQUENCE [LARGE SCALE GENOMIC DNA]</scope>
    <source>
        <strain evidence="1 2">MCCC 1A10513</strain>
    </source>
</reference>
<dbReference type="AlphaFoldDB" id="A0A094IQF2"/>
<dbReference type="Pfam" id="PF11697">
    <property type="entry name" value="DUF3293"/>
    <property type="match status" value="1"/>
</dbReference>
<dbReference type="InterPro" id="IPR021710">
    <property type="entry name" value="DUF3293"/>
</dbReference>
<keyword evidence="2" id="KW-1185">Reference proteome</keyword>
<dbReference type="STRING" id="1517416.IDAT_02040"/>